<dbReference type="Pfam" id="PF01479">
    <property type="entry name" value="S4"/>
    <property type="match status" value="1"/>
</dbReference>
<dbReference type="InterPro" id="IPR002942">
    <property type="entry name" value="S4_RNA-bd"/>
</dbReference>
<reference evidence="1 2" key="1">
    <citation type="submission" date="2017-09" db="EMBL/GenBank/DDBJ databases">
        <title>SPAdes assembly of the Mesoplasma lactucae genome.</title>
        <authorList>
            <person name="Knight T.F."/>
            <person name="Rubinstein R."/>
            <person name="Citino T."/>
        </authorList>
    </citation>
    <scope>NUCLEOTIDE SEQUENCE [LARGE SCALE GENOMIC DNA]</scope>
    <source>
        <strain evidence="1 2">831-C4</strain>
    </source>
</reference>
<evidence type="ECO:0000313" key="1">
    <source>
        <dbReference type="EMBL" id="ATG97278.1"/>
    </source>
</evidence>
<protein>
    <submittedName>
        <fullName evidence="1">Pseudouridine synthase</fullName>
    </submittedName>
</protein>
<organism evidence="1 2">
    <name type="scientific">Mesoplasma lactucae ATCC 49193</name>
    <dbReference type="NCBI Taxonomy" id="81460"/>
    <lineage>
        <taxon>Bacteria</taxon>
        <taxon>Bacillati</taxon>
        <taxon>Mycoplasmatota</taxon>
        <taxon>Mollicutes</taxon>
        <taxon>Entomoplasmatales</taxon>
        <taxon>Entomoplasmataceae</taxon>
        <taxon>Mesoplasma</taxon>
    </lineage>
</organism>
<dbReference type="Gene3D" id="3.10.290.10">
    <property type="entry name" value="RNA-binding S4 domain"/>
    <property type="match status" value="1"/>
</dbReference>
<dbReference type="GO" id="GO:0120159">
    <property type="term" value="F:rRNA pseudouridine synthase activity"/>
    <property type="evidence" value="ECO:0007669"/>
    <property type="project" value="UniProtKB-ARBA"/>
</dbReference>
<dbReference type="PANTHER" id="PTHR47683:SF2">
    <property type="entry name" value="RNA-BINDING S4 DOMAIN-CONTAINING PROTEIN"/>
    <property type="match status" value="1"/>
</dbReference>
<evidence type="ECO:0000313" key="2">
    <source>
        <dbReference type="Proteomes" id="UP000232227"/>
    </source>
</evidence>
<dbReference type="InterPro" id="IPR020103">
    <property type="entry name" value="PsdUridine_synth_cat_dom_sf"/>
</dbReference>
<dbReference type="Pfam" id="PF00849">
    <property type="entry name" value="PseudoU_synth_2"/>
    <property type="match status" value="1"/>
</dbReference>
<sequence length="255" mass="29297">MKNNIERVQKIIANRGAVSRRRAEKLIEEGRVKVNGETVKDLGTKASTDALITIDNQPIISDDKKYYFLFYKPRNVVSTMYDPKHRKTIADYFKNVPARVYPVGRLDYDVSGLILVTNDGELANFVMHPRYEFIKTYQALANGRVSKGQVKQLTQGVTIDEDNYFTKAITANLANYNQEKDESIVEMSIAEGRKHHVKKMLEAVGIDLKKLMRTKIEDIEIGDLRPGEYRSLTPHEIKTFYGTYNSVKRKEDENK</sequence>
<name>A0A291IRB7_9MOLU</name>
<accession>A0A291IRB7</accession>
<dbReference type="SUPFAM" id="SSF55174">
    <property type="entry name" value="Alpha-L RNA-binding motif"/>
    <property type="match status" value="1"/>
</dbReference>
<dbReference type="EMBL" id="CP023668">
    <property type="protein sequence ID" value="ATG97278.1"/>
    <property type="molecule type" value="Genomic_DNA"/>
</dbReference>
<dbReference type="KEGG" id="mlac:CP520_00700"/>
<dbReference type="NCBIfam" id="TIGR00093">
    <property type="entry name" value="pseudouridine synthase"/>
    <property type="match status" value="1"/>
</dbReference>
<keyword evidence="2" id="KW-1185">Reference proteome</keyword>
<dbReference type="InterPro" id="IPR036986">
    <property type="entry name" value="S4_RNA-bd_sf"/>
</dbReference>
<dbReference type="InterPro" id="IPR006145">
    <property type="entry name" value="PsdUridine_synth_RsuA/RluA"/>
</dbReference>
<dbReference type="CDD" id="cd02870">
    <property type="entry name" value="PseudoU_synth_RsuA_like"/>
    <property type="match status" value="1"/>
</dbReference>
<dbReference type="Proteomes" id="UP000232227">
    <property type="component" value="Chromosome"/>
</dbReference>
<gene>
    <name evidence="1" type="ORF">CP520_00700</name>
</gene>
<dbReference type="InterPro" id="IPR050343">
    <property type="entry name" value="RsuA_PseudoU_synthase"/>
</dbReference>
<dbReference type="Gene3D" id="3.30.70.1560">
    <property type="entry name" value="Alpha-L RNA-binding motif"/>
    <property type="match status" value="1"/>
</dbReference>
<dbReference type="SUPFAM" id="SSF55120">
    <property type="entry name" value="Pseudouridine synthase"/>
    <property type="match status" value="1"/>
</dbReference>
<dbReference type="AlphaFoldDB" id="A0A291IRB7"/>
<dbReference type="OrthoDB" id="9807213at2"/>
<dbReference type="Gene3D" id="3.30.70.580">
    <property type="entry name" value="Pseudouridine synthase I, catalytic domain, N-terminal subdomain"/>
    <property type="match status" value="1"/>
</dbReference>
<dbReference type="InterPro" id="IPR020094">
    <property type="entry name" value="TruA/RsuA/RluB/E/F_N"/>
</dbReference>
<dbReference type="InterPro" id="IPR042092">
    <property type="entry name" value="PsdUridine_s_RsuA/RluB/E/F_cat"/>
</dbReference>
<dbReference type="PANTHER" id="PTHR47683">
    <property type="entry name" value="PSEUDOURIDINE SYNTHASE FAMILY PROTEIN-RELATED"/>
    <property type="match status" value="1"/>
</dbReference>
<dbReference type="PROSITE" id="PS50889">
    <property type="entry name" value="S4"/>
    <property type="match status" value="1"/>
</dbReference>
<dbReference type="RefSeq" id="WP_096862566.1">
    <property type="nucleotide sequence ID" value="NZ_CP023668.1"/>
</dbReference>
<dbReference type="CDD" id="cd00165">
    <property type="entry name" value="S4"/>
    <property type="match status" value="1"/>
</dbReference>
<dbReference type="GO" id="GO:0000455">
    <property type="term" value="P:enzyme-directed rRNA pseudouridine synthesis"/>
    <property type="evidence" value="ECO:0007669"/>
    <property type="project" value="UniProtKB-ARBA"/>
</dbReference>
<dbReference type="GO" id="GO:0003723">
    <property type="term" value="F:RNA binding"/>
    <property type="evidence" value="ECO:0007669"/>
    <property type="project" value="InterPro"/>
</dbReference>
<dbReference type="InterPro" id="IPR000748">
    <property type="entry name" value="PsdUridine_synth_RsuA/RluB/E/F"/>
</dbReference>
<proteinExistence type="predicted"/>
<dbReference type="SMART" id="SM00363">
    <property type="entry name" value="S4"/>
    <property type="match status" value="1"/>
</dbReference>